<evidence type="ECO:0000313" key="1">
    <source>
        <dbReference type="EMBL" id="MCK8784253.1"/>
    </source>
</evidence>
<accession>A0A9X1Y6Y9</accession>
<proteinExistence type="predicted"/>
<name>A0A9X1Y6Y9_9PROT</name>
<reference evidence="1" key="1">
    <citation type="submission" date="2022-04" db="EMBL/GenBank/DDBJ databases">
        <title>Roseomonas acroporae sp. nov., isolated from coral Acropora digitifera.</title>
        <authorList>
            <person name="Sun H."/>
        </authorList>
    </citation>
    <scope>NUCLEOTIDE SEQUENCE</scope>
    <source>
        <strain evidence="1">NAR14</strain>
    </source>
</reference>
<dbReference type="AlphaFoldDB" id="A0A9X1Y6Y9"/>
<sequence length="60" mass="6569">VRVKAPSRPIPEPLGALLARAAKHEMTPAGRRAQRLSWIRGMTGRTDAEILRVLPELGEA</sequence>
<dbReference type="RefSeq" id="WP_248666379.1">
    <property type="nucleotide sequence ID" value="NZ_JALPRX010000028.1"/>
</dbReference>
<dbReference type="EMBL" id="JALPRX010000028">
    <property type="protein sequence ID" value="MCK8784253.1"/>
    <property type="molecule type" value="Genomic_DNA"/>
</dbReference>
<protein>
    <submittedName>
        <fullName evidence="1">Uncharacterized protein</fullName>
    </submittedName>
</protein>
<evidence type="ECO:0000313" key="2">
    <source>
        <dbReference type="Proteomes" id="UP001139516"/>
    </source>
</evidence>
<feature type="non-terminal residue" evidence="1">
    <location>
        <position position="1"/>
    </location>
</feature>
<dbReference type="Proteomes" id="UP001139516">
    <property type="component" value="Unassembled WGS sequence"/>
</dbReference>
<organism evidence="1 2">
    <name type="scientific">Roseomonas acroporae</name>
    <dbReference type="NCBI Taxonomy" id="2937791"/>
    <lineage>
        <taxon>Bacteria</taxon>
        <taxon>Pseudomonadati</taxon>
        <taxon>Pseudomonadota</taxon>
        <taxon>Alphaproteobacteria</taxon>
        <taxon>Acetobacterales</taxon>
        <taxon>Roseomonadaceae</taxon>
        <taxon>Roseomonas</taxon>
    </lineage>
</organism>
<keyword evidence="2" id="KW-1185">Reference proteome</keyword>
<gene>
    <name evidence="1" type="ORF">M0638_07665</name>
</gene>
<comment type="caution">
    <text evidence="1">The sequence shown here is derived from an EMBL/GenBank/DDBJ whole genome shotgun (WGS) entry which is preliminary data.</text>
</comment>